<feature type="compositionally biased region" description="Basic and acidic residues" evidence="1">
    <location>
        <begin position="57"/>
        <end position="79"/>
    </location>
</feature>
<proteinExistence type="predicted"/>
<reference evidence="2 3" key="1">
    <citation type="submission" date="2022-12" db="EMBL/GenBank/DDBJ databases">
        <title>Chromosome-level genome of Tegillarca granosa.</title>
        <authorList>
            <person name="Kim J."/>
        </authorList>
    </citation>
    <scope>NUCLEOTIDE SEQUENCE [LARGE SCALE GENOMIC DNA]</scope>
    <source>
        <strain evidence="2">Teg-2019</strain>
        <tissue evidence="2">Adductor muscle</tissue>
    </source>
</reference>
<dbReference type="EMBL" id="JARBDR010000440">
    <property type="protein sequence ID" value="KAJ8312424.1"/>
    <property type="molecule type" value="Genomic_DNA"/>
</dbReference>
<comment type="caution">
    <text evidence="2">The sequence shown here is derived from an EMBL/GenBank/DDBJ whole genome shotgun (WGS) entry which is preliminary data.</text>
</comment>
<name>A0ABQ9F4W9_TEGGR</name>
<sequence length="79" mass="8896">MFTNNTSLQSDLNDIFIWVHDYQDACVDKVQTFLSGERSPLDKIPHSSSQGSLFSDIPRRGSRDLLSEPPRRGSKEALS</sequence>
<accession>A0ABQ9F4W9</accession>
<dbReference type="Proteomes" id="UP001217089">
    <property type="component" value="Unassembled WGS sequence"/>
</dbReference>
<evidence type="ECO:0000313" key="3">
    <source>
        <dbReference type="Proteomes" id="UP001217089"/>
    </source>
</evidence>
<keyword evidence="3" id="KW-1185">Reference proteome</keyword>
<organism evidence="2 3">
    <name type="scientific">Tegillarca granosa</name>
    <name type="common">Malaysian cockle</name>
    <name type="synonym">Anadara granosa</name>
    <dbReference type="NCBI Taxonomy" id="220873"/>
    <lineage>
        <taxon>Eukaryota</taxon>
        <taxon>Metazoa</taxon>
        <taxon>Spiralia</taxon>
        <taxon>Lophotrochozoa</taxon>
        <taxon>Mollusca</taxon>
        <taxon>Bivalvia</taxon>
        <taxon>Autobranchia</taxon>
        <taxon>Pteriomorphia</taxon>
        <taxon>Arcoida</taxon>
        <taxon>Arcoidea</taxon>
        <taxon>Arcidae</taxon>
        <taxon>Tegillarca</taxon>
    </lineage>
</organism>
<evidence type="ECO:0000313" key="2">
    <source>
        <dbReference type="EMBL" id="KAJ8312424.1"/>
    </source>
</evidence>
<protein>
    <submittedName>
        <fullName evidence="2">Uncharacterized protein</fullName>
    </submittedName>
</protein>
<gene>
    <name evidence="2" type="ORF">KUTeg_009797</name>
</gene>
<evidence type="ECO:0000256" key="1">
    <source>
        <dbReference type="SAM" id="MobiDB-lite"/>
    </source>
</evidence>
<feature type="region of interest" description="Disordered" evidence="1">
    <location>
        <begin position="38"/>
        <end position="79"/>
    </location>
</feature>